<comment type="caution">
    <text evidence="5">The sequence shown here is derived from an EMBL/GenBank/DDBJ whole genome shotgun (WGS) entry which is preliminary data.</text>
</comment>
<evidence type="ECO:0000313" key="6">
    <source>
        <dbReference type="Proteomes" id="UP001597343"/>
    </source>
</evidence>
<keyword evidence="6" id="KW-1185">Reference proteome</keyword>
<dbReference type="EMBL" id="JBHUIO010000005">
    <property type="protein sequence ID" value="MFD2169998.1"/>
    <property type="molecule type" value="Genomic_DNA"/>
</dbReference>
<name>A0ABW4ZW66_9BACL</name>
<dbReference type="InterPro" id="IPR011256">
    <property type="entry name" value="Reg_factor_effector_dom_sf"/>
</dbReference>
<feature type="domain" description="HTH araC/xylS-type" evidence="4">
    <location>
        <begin position="10"/>
        <end position="108"/>
    </location>
</feature>
<protein>
    <submittedName>
        <fullName evidence="5">GyrI-like domain-containing protein</fullName>
    </submittedName>
</protein>
<dbReference type="PRINTS" id="PR00032">
    <property type="entry name" value="HTHARAC"/>
</dbReference>
<evidence type="ECO:0000313" key="5">
    <source>
        <dbReference type="EMBL" id="MFD2169998.1"/>
    </source>
</evidence>
<dbReference type="SUPFAM" id="SSF55136">
    <property type="entry name" value="Probable bacterial effector-binding domain"/>
    <property type="match status" value="1"/>
</dbReference>
<dbReference type="InterPro" id="IPR029442">
    <property type="entry name" value="GyrI-like"/>
</dbReference>
<dbReference type="Gene3D" id="1.10.10.60">
    <property type="entry name" value="Homeodomain-like"/>
    <property type="match status" value="2"/>
</dbReference>
<evidence type="ECO:0000256" key="2">
    <source>
        <dbReference type="ARBA" id="ARBA00023125"/>
    </source>
</evidence>
<dbReference type="RefSeq" id="WP_386045583.1">
    <property type="nucleotide sequence ID" value="NZ_JBHUIO010000005.1"/>
</dbReference>
<dbReference type="InterPro" id="IPR050908">
    <property type="entry name" value="SmbC-like"/>
</dbReference>
<dbReference type="InterPro" id="IPR018060">
    <property type="entry name" value="HTH_AraC"/>
</dbReference>
<organism evidence="5 6">
    <name type="scientific">Tumebacillus lipolyticus</name>
    <dbReference type="NCBI Taxonomy" id="1280370"/>
    <lineage>
        <taxon>Bacteria</taxon>
        <taxon>Bacillati</taxon>
        <taxon>Bacillota</taxon>
        <taxon>Bacilli</taxon>
        <taxon>Bacillales</taxon>
        <taxon>Alicyclobacillaceae</taxon>
        <taxon>Tumebacillus</taxon>
    </lineage>
</organism>
<evidence type="ECO:0000256" key="1">
    <source>
        <dbReference type="ARBA" id="ARBA00023015"/>
    </source>
</evidence>
<reference evidence="6" key="1">
    <citation type="journal article" date="2019" name="Int. J. Syst. Evol. Microbiol.">
        <title>The Global Catalogue of Microorganisms (GCM) 10K type strain sequencing project: providing services to taxonomists for standard genome sequencing and annotation.</title>
        <authorList>
            <consortium name="The Broad Institute Genomics Platform"/>
            <consortium name="The Broad Institute Genome Sequencing Center for Infectious Disease"/>
            <person name="Wu L."/>
            <person name="Ma J."/>
        </authorList>
    </citation>
    <scope>NUCLEOTIDE SEQUENCE [LARGE SCALE GENOMIC DNA]</scope>
    <source>
        <strain evidence="6">CGMCC 1.13574</strain>
    </source>
</reference>
<dbReference type="InterPro" id="IPR009057">
    <property type="entry name" value="Homeodomain-like_sf"/>
</dbReference>
<dbReference type="InterPro" id="IPR020449">
    <property type="entry name" value="Tscrpt_reg_AraC-type_HTH"/>
</dbReference>
<dbReference type="PANTHER" id="PTHR40055:SF1">
    <property type="entry name" value="TRANSCRIPTIONAL REGULATOR YGIV-RELATED"/>
    <property type="match status" value="1"/>
</dbReference>
<keyword evidence="2" id="KW-0238">DNA-binding</keyword>
<sequence length="305" mass="35786">MNEDYQQRIDRVIQYIEDNLSHPINLERLAEVSNFSKYHFARIFTHTVGISPVSFVNLKRLERSIDYLTKTDKTILEISALCGFDSISTFNTAFKKHFNLTPRAVRDDLKDSNILRQVSKKQEEFSSPLRYDQSEKKSFMRRVWDMNITIKELPAYEVAYFRHVGSYMETYRAWQKLGAFSAQHKLYPPEQHFIGISLDDPSSVDEYACRYDACITIPPEFDREGHEEVQFKTLPGGLFALYQFYDTIDKFGIIYQSLFGQWLPNSEYDADDRPCLEFSMNDPAQDPERKAKIDLYIPIRKRAEA</sequence>
<evidence type="ECO:0000259" key="4">
    <source>
        <dbReference type="PROSITE" id="PS01124"/>
    </source>
</evidence>
<dbReference type="SMART" id="SM00342">
    <property type="entry name" value="HTH_ARAC"/>
    <property type="match status" value="1"/>
</dbReference>
<dbReference type="SUPFAM" id="SSF46689">
    <property type="entry name" value="Homeodomain-like"/>
    <property type="match status" value="2"/>
</dbReference>
<dbReference type="Pfam" id="PF12833">
    <property type="entry name" value="HTH_18"/>
    <property type="match status" value="1"/>
</dbReference>
<dbReference type="SMART" id="SM00871">
    <property type="entry name" value="AraC_E_bind"/>
    <property type="match status" value="1"/>
</dbReference>
<gene>
    <name evidence="5" type="ORF">ACFSOY_08315</name>
</gene>
<proteinExistence type="predicted"/>
<dbReference type="InterPro" id="IPR018062">
    <property type="entry name" value="HTH_AraC-typ_CS"/>
</dbReference>
<dbReference type="PANTHER" id="PTHR40055">
    <property type="entry name" value="TRANSCRIPTIONAL REGULATOR YGIV-RELATED"/>
    <property type="match status" value="1"/>
</dbReference>
<keyword evidence="1" id="KW-0805">Transcription regulation</keyword>
<dbReference type="PROSITE" id="PS01124">
    <property type="entry name" value="HTH_ARAC_FAMILY_2"/>
    <property type="match status" value="1"/>
</dbReference>
<dbReference type="Proteomes" id="UP001597343">
    <property type="component" value="Unassembled WGS sequence"/>
</dbReference>
<dbReference type="PROSITE" id="PS00041">
    <property type="entry name" value="HTH_ARAC_FAMILY_1"/>
    <property type="match status" value="1"/>
</dbReference>
<evidence type="ECO:0000256" key="3">
    <source>
        <dbReference type="ARBA" id="ARBA00023163"/>
    </source>
</evidence>
<dbReference type="Gene3D" id="3.20.80.10">
    <property type="entry name" value="Regulatory factor, effector binding domain"/>
    <property type="match status" value="1"/>
</dbReference>
<accession>A0ABW4ZW66</accession>
<keyword evidence="3" id="KW-0804">Transcription</keyword>
<dbReference type="InterPro" id="IPR010499">
    <property type="entry name" value="AraC_E-bd"/>
</dbReference>
<dbReference type="Pfam" id="PF06445">
    <property type="entry name" value="GyrI-like"/>
    <property type="match status" value="1"/>
</dbReference>